<feature type="region of interest" description="Disordered" evidence="1">
    <location>
        <begin position="17"/>
        <end position="58"/>
    </location>
</feature>
<dbReference type="EMBL" id="JALJOV010000452">
    <property type="protein sequence ID" value="KAK9863590.1"/>
    <property type="molecule type" value="Genomic_DNA"/>
</dbReference>
<organism evidence="2 3">
    <name type="scientific">Apatococcus fuscideae</name>
    <dbReference type="NCBI Taxonomy" id="2026836"/>
    <lineage>
        <taxon>Eukaryota</taxon>
        <taxon>Viridiplantae</taxon>
        <taxon>Chlorophyta</taxon>
        <taxon>core chlorophytes</taxon>
        <taxon>Trebouxiophyceae</taxon>
        <taxon>Chlorellales</taxon>
        <taxon>Chlorellaceae</taxon>
        <taxon>Apatococcus</taxon>
    </lineage>
</organism>
<proteinExistence type="predicted"/>
<evidence type="ECO:0000313" key="2">
    <source>
        <dbReference type="EMBL" id="KAK9863590.1"/>
    </source>
</evidence>
<dbReference type="PANTHER" id="PTHR36792">
    <property type="entry name" value="EXPRESSED PROTEIN"/>
    <property type="match status" value="1"/>
</dbReference>
<feature type="compositionally biased region" description="Polar residues" evidence="1">
    <location>
        <begin position="19"/>
        <end position="41"/>
    </location>
</feature>
<name>A0AAW1T257_9CHLO</name>
<dbReference type="PANTHER" id="PTHR36792:SF5">
    <property type="entry name" value="SEL1 REPEAT PROTEIN"/>
    <property type="match status" value="1"/>
</dbReference>
<dbReference type="AlphaFoldDB" id="A0AAW1T257"/>
<comment type="caution">
    <text evidence="2">The sequence shown here is derived from an EMBL/GenBank/DDBJ whole genome shotgun (WGS) entry which is preliminary data.</text>
</comment>
<reference evidence="2 3" key="1">
    <citation type="journal article" date="2024" name="Nat. Commun.">
        <title>Phylogenomics reveals the evolutionary origins of lichenization in chlorophyte algae.</title>
        <authorList>
            <person name="Puginier C."/>
            <person name="Libourel C."/>
            <person name="Otte J."/>
            <person name="Skaloud P."/>
            <person name="Haon M."/>
            <person name="Grisel S."/>
            <person name="Petersen M."/>
            <person name="Berrin J.G."/>
            <person name="Delaux P.M."/>
            <person name="Dal Grande F."/>
            <person name="Keller J."/>
        </authorList>
    </citation>
    <scope>NUCLEOTIDE SEQUENCE [LARGE SCALE GENOMIC DNA]</scope>
    <source>
        <strain evidence="2 3">SAG 2523</strain>
    </source>
</reference>
<evidence type="ECO:0000256" key="1">
    <source>
        <dbReference type="SAM" id="MobiDB-lite"/>
    </source>
</evidence>
<accession>A0AAW1T257</accession>
<gene>
    <name evidence="2" type="ORF">WJX84_001109</name>
</gene>
<dbReference type="Proteomes" id="UP001485043">
    <property type="component" value="Unassembled WGS sequence"/>
</dbReference>
<feature type="compositionally biased region" description="Low complexity" evidence="1">
    <location>
        <begin position="42"/>
        <end position="55"/>
    </location>
</feature>
<keyword evidence="3" id="KW-1185">Reference proteome</keyword>
<evidence type="ECO:0000313" key="3">
    <source>
        <dbReference type="Proteomes" id="UP001485043"/>
    </source>
</evidence>
<sequence length="116" mass="12199">MNKWTASNGALCLPKARLSRQSQKVSRWTPNMSSGSRANVQSGSSVAEASSSAGSTQQLASGRLPLGEVVVDAVKRWYMDAHRDALKGDVKQQALLGQMLTEGYGCTADAAAARTG</sequence>
<protein>
    <submittedName>
        <fullName evidence="2">Uncharacterized protein</fullName>
    </submittedName>
</protein>